<dbReference type="AlphaFoldDB" id="A0A1L3I604"/>
<dbReference type="Pfam" id="PF13673">
    <property type="entry name" value="Acetyltransf_10"/>
    <property type="match status" value="1"/>
</dbReference>
<dbReference type="KEGG" id="php:PhaeoP97_02143"/>
<feature type="domain" description="N-acetyltransferase" evidence="1">
    <location>
        <begin position="1"/>
        <end position="156"/>
    </location>
</feature>
<keyword evidence="3" id="KW-1185">Reference proteome</keyword>
<dbReference type="PANTHER" id="PTHR43451">
    <property type="entry name" value="ACETYLTRANSFERASE (GNAT) FAMILY PROTEIN"/>
    <property type="match status" value="1"/>
</dbReference>
<dbReference type="EMBL" id="CP016364">
    <property type="protein sequence ID" value="APG47543.1"/>
    <property type="molecule type" value="Genomic_DNA"/>
</dbReference>
<dbReference type="GO" id="GO:0016747">
    <property type="term" value="F:acyltransferase activity, transferring groups other than amino-acyl groups"/>
    <property type="evidence" value="ECO:0007669"/>
    <property type="project" value="InterPro"/>
</dbReference>
<dbReference type="SUPFAM" id="SSF55729">
    <property type="entry name" value="Acyl-CoA N-acyltransferases (Nat)"/>
    <property type="match status" value="1"/>
</dbReference>
<dbReference type="InterPro" id="IPR052564">
    <property type="entry name" value="N-acetyltrans/Recomb-assoc"/>
</dbReference>
<dbReference type="STRING" id="1844006.PhaeoP97_02143"/>
<dbReference type="InterPro" id="IPR000182">
    <property type="entry name" value="GNAT_dom"/>
</dbReference>
<dbReference type="CDD" id="cd04301">
    <property type="entry name" value="NAT_SF"/>
    <property type="match status" value="1"/>
</dbReference>
<dbReference type="Gene3D" id="3.40.630.30">
    <property type="match status" value="1"/>
</dbReference>
<gene>
    <name evidence="2" type="ORF">PhaeoP97_02143</name>
</gene>
<accession>A0A1L3I604</accession>
<dbReference type="PANTHER" id="PTHR43451:SF1">
    <property type="entry name" value="ACETYLTRANSFERASE"/>
    <property type="match status" value="1"/>
</dbReference>
<organism evidence="2 3">
    <name type="scientific">Phaeobacter porticola</name>
    <dbReference type="NCBI Taxonomy" id="1844006"/>
    <lineage>
        <taxon>Bacteria</taxon>
        <taxon>Pseudomonadati</taxon>
        <taxon>Pseudomonadota</taxon>
        <taxon>Alphaproteobacteria</taxon>
        <taxon>Rhodobacterales</taxon>
        <taxon>Roseobacteraceae</taxon>
        <taxon>Phaeobacter</taxon>
    </lineage>
</organism>
<dbReference type="RefSeq" id="WP_072505025.1">
    <property type="nucleotide sequence ID" value="NZ_CP016364.1"/>
</dbReference>
<dbReference type="InterPro" id="IPR016181">
    <property type="entry name" value="Acyl_CoA_acyltransferase"/>
</dbReference>
<dbReference type="OrthoDB" id="9789081at2"/>
<proteinExistence type="predicted"/>
<dbReference type="Proteomes" id="UP000183859">
    <property type="component" value="Chromosome"/>
</dbReference>
<dbReference type="PROSITE" id="PS51186">
    <property type="entry name" value="GNAT"/>
    <property type="match status" value="1"/>
</dbReference>
<sequence>MNIRPFRPEDAAALAQIFHAAVHGVSARDYSPEQCAAWSPEPAPAKAWQGRDNDGRFVFVAVNDSGQPQGFIELERDGHIDCFYCHPDVAGTGVGLALYQQLEIRARDLGLGSLYVEASEAAKRFFTRQGFTDEGRREIERRGVALHNYRMTKVLT</sequence>
<evidence type="ECO:0000259" key="1">
    <source>
        <dbReference type="PROSITE" id="PS51186"/>
    </source>
</evidence>
<evidence type="ECO:0000313" key="2">
    <source>
        <dbReference type="EMBL" id="APG47543.1"/>
    </source>
</evidence>
<evidence type="ECO:0000313" key="3">
    <source>
        <dbReference type="Proteomes" id="UP000183859"/>
    </source>
</evidence>
<reference evidence="3" key="1">
    <citation type="submission" date="2016-07" db="EMBL/GenBank/DDBJ databases">
        <title>Phaeobacter portensis sp. nov., a tropodithietic acid producing bacterium isolated from a German harbor.</title>
        <authorList>
            <person name="Freese H.M."/>
            <person name="Bunk B."/>
            <person name="Breider S."/>
            <person name="Brinkhoff T."/>
        </authorList>
    </citation>
    <scope>NUCLEOTIDE SEQUENCE [LARGE SCALE GENOMIC DNA]</scope>
    <source>
        <strain evidence="3">P97</strain>
    </source>
</reference>
<name>A0A1L3I604_9RHOB</name>
<protein>
    <submittedName>
        <fullName evidence="2">Putative N-acetyltransferase</fullName>
    </submittedName>
</protein>
<keyword evidence="2" id="KW-0808">Transferase</keyword>